<feature type="compositionally biased region" description="Basic and acidic residues" evidence="1">
    <location>
        <begin position="214"/>
        <end position="245"/>
    </location>
</feature>
<feature type="compositionally biased region" description="Basic residues" evidence="1">
    <location>
        <begin position="356"/>
        <end position="366"/>
    </location>
</feature>
<feature type="compositionally biased region" description="Low complexity" evidence="1">
    <location>
        <begin position="507"/>
        <end position="519"/>
    </location>
</feature>
<feature type="region of interest" description="Disordered" evidence="1">
    <location>
        <begin position="1"/>
        <end position="547"/>
    </location>
</feature>
<feature type="non-terminal residue" evidence="2">
    <location>
        <position position="1"/>
    </location>
</feature>
<feature type="compositionally biased region" description="Basic and acidic residues" evidence="1">
    <location>
        <begin position="163"/>
        <end position="188"/>
    </location>
</feature>
<evidence type="ECO:0000256" key="1">
    <source>
        <dbReference type="SAM" id="MobiDB-lite"/>
    </source>
</evidence>
<feature type="compositionally biased region" description="Gly residues" evidence="1">
    <location>
        <begin position="368"/>
        <end position="377"/>
    </location>
</feature>
<feature type="compositionally biased region" description="Basic and acidic residues" evidence="1">
    <location>
        <begin position="436"/>
        <end position="465"/>
    </location>
</feature>
<sequence length="547" mass="61203">EANGERLAARVCYRPQKPGHRHDSLGHRVRGVQEPRRRRQRVRACPAGRRQPPDGLGAREERGRVSEEDPAHHAQGQGRDGAGRGGRPQERPAAQRGPHDGPAEHKPAPRRGRRRLARRDHHRAEPGAHVREGVAGGLLLQGQPGERRGDGRGARRRLARRGGPRERGPAVGHLDGRRLDGQVHERGGRRGRGRPPRGPEAGHRARGRGARRLQRCETRRRSAPDGRRAGDDRGPLAARLLRDEPPDTTLRPELGDNERETPHRSPGRLHNGHNRAGDGGPLPRGHSRRREHGADRRRYEDEPSEPEAQAHPARGSRRDRAERQGCGEGRGRRDPRPPPRRRYRDRLPDTGDLRPRGLHGHPRRRALQGGGPAAGGVHGEDAPGGDPLRHRDPQLPHNHRPRPRGRQGAGRVPRPRRRRVRPGDVRGLLRRLRALRGGDREPRRQGVRDELGREGERLPDRDRRPRPSRAQGRASGGPGRPARRQRLRLLRAHGHGHNPGRHPAPVRRGLLLGAPGLRRPAPRRRHRPPRRDEPQKAGGPRPAVDPL</sequence>
<gene>
    <name evidence="2" type="ORF">AVDCRST_MAG12-1655</name>
</gene>
<dbReference type="GO" id="GO:0004427">
    <property type="term" value="F:inorganic diphosphate phosphatase activity"/>
    <property type="evidence" value="ECO:0007669"/>
    <property type="project" value="UniProtKB-EC"/>
</dbReference>
<dbReference type="EMBL" id="CADCVK010000259">
    <property type="protein sequence ID" value="CAA9483550.1"/>
    <property type="molecule type" value="Genomic_DNA"/>
</dbReference>
<dbReference type="AlphaFoldDB" id="A0A6J4RW22"/>
<feature type="compositionally biased region" description="Basic residues" evidence="1">
    <location>
        <begin position="204"/>
        <end position="213"/>
    </location>
</feature>
<keyword evidence="2" id="KW-0378">Hydrolase</keyword>
<feature type="compositionally biased region" description="Basic residues" evidence="1">
    <location>
        <begin position="520"/>
        <end position="529"/>
    </location>
</feature>
<feature type="compositionally biased region" description="Basic and acidic residues" evidence="1">
    <location>
        <begin position="316"/>
        <end position="337"/>
    </location>
</feature>
<name>A0A6J4RW22_9ACTN</name>
<feature type="compositionally biased region" description="Basic and acidic residues" evidence="1">
    <location>
        <begin position="122"/>
        <end position="132"/>
    </location>
</feature>
<organism evidence="2">
    <name type="scientific">uncultured Rubrobacteraceae bacterium</name>
    <dbReference type="NCBI Taxonomy" id="349277"/>
    <lineage>
        <taxon>Bacteria</taxon>
        <taxon>Bacillati</taxon>
        <taxon>Actinomycetota</taxon>
        <taxon>Rubrobacteria</taxon>
        <taxon>Rubrobacterales</taxon>
        <taxon>Rubrobacteraceae</taxon>
        <taxon>environmental samples</taxon>
    </lineage>
</organism>
<dbReference type="EC" id="3.6.1.1" evidence="2"/>
<feature type="compositionally biased region" description="Basic residues" evidence="1">
    <location>
        <begin position="481"/>
        <end position="500"/>
    </location>
</feature>
<reference evidence="2" key="1">
    <citation type="submission" date="2020-02" db="EMBL/GenBank/DDBJ databases">
        <authorList>
            <person name="Meier V. D."/>
        </authorList>
    </citation>
    <scope>NUCLEOTIDE SEQUENCE</scope>
    <source>
        <strain evidence="2">AVDCRST_MAG12</strain>
    </source>
</reference>
<feature type="compositionally biased region" description="Basic and acidic residues" evidence="1">
    <location>
        <begin position="21"/>
        <end position="35"/>
    </location>
</feature>
<feature type="compositionally biased region" description="Basic residues" evidence="1">
    <location>
        <begin position="108"/>
        <end position="121"/>
    </location>
</feature>
<feature type="compositionally biased region" description="Basic and acidic residues" evidence="1">
    <location>
        <begin position="57"/>
        <end position="72"/>
    </location>
</feature>
<proteinExistence type="predicted"/>
<feature type="compositionally biased region" description="Basic and acidic residues" evidence="1">
    <location>
        <begin position="97"/>
        <end position="107"/>
    </location>
</feature>
<accession>A0A6J4RW22</accession>
<feature type="compositionally biased region" description="Basic and acidic residues" evidence="1">
    <location>
        <begin position="292"/>
        <end position="301"/>
    </location>
</feature>
<protein>
    <submittedName>
        <fullName evidence="2">RecJ</fullName>
        <ecNumber evidence="2">3.6.1.1</ecNumber>
    </submittedName>
</protein>
<evidence type="ECO:0000313" key="2">
    <source>
        <dbReference type="EMBL" id="CAA9483550.1"/>
    </source>
</evidence>
<feature type="compositionally biased region" description="Basic and acidic residues" evidence="1">
    <location>
        <begin position="345"/>
        <end position="355"/>
    </location>
</feature>
<feature type="compositionally biased region" description="Basic and acidic residues" evidence="1">
    <location>
        <begin position="253"/>
        <end position="263"/>
    </location>
</feature>
<feature type="non-terminal residue" evidence="2">
    <location>
        <position position="547"/>
    </location>
</feature>